<proteinExistence type="predicted"/>
<name>W3WMN2_PESFW</name>
<reference evidence="3" key="1">
    <citation type="journal article" date="2015" name="BMC Genomics">
        <title>Genomic and transcriptomic analysis of the endophytic fungus Pestalotiopsis fici reveals its lifestyle and high potential for synthesis of natural products.</title>
        <authorList>
            <person name="Wang X."/>
            <person name="Zhang X."/>
            <person name="Liu L."/>
            <person name="Xiang M."/>
            <person name="Wang W."/>
            <person name="Sun X."/>
            <person name="Che Y."/>
            <person name="Guo L."/>
            <person name="Liu G."/>
            <person name="Guo L."/>
            <person name="Wang C."/>
            <person name="Yin W.B."/>
            <person name="Stadler M."/>
            <person name="Zhang X."/>
            <person name="Liu X."/>
        </authorList>
    </citation>
    <scope>NUCLEOTIDE SEQUENCE [LARGE SCALE GENOMIC DNA]</scope>
    <source>
        <strain evidence="3">W106-1 / CGMCC3.15140</strain>
    </source>
</reference>
<feature type="compositionally biased region" description="Basic and acidic residues" evidence="1">
    <location>
        <begin position="75"/>
        <end position="85"/>
    </location>
</feature>
<dbReference type="HOGENOM" id="CLU_1865835_0_0_1"/>
<evidence type="ECO:0000313" key="3">
    <source>
        <dbReference type="Proteomes" id="UP000030651"/>
    </source>
</evidence>
<protein>
    <submittedName>
        <fullName evidence="2">Uncharacterized protein</fullName>
    </submittedName>
</protein>
<feature type="region of interest" description="Disordered" evidence="1">
    <location>
        <begin position="75"/>
        <end position="137"/>
    </location>
</feature>
<evidence type="ECO:0000256" key="1">
    <source>
        <dbReference type="SAM" id="MobiDB-lite"/>
    </source>
</evidence>
<dbReference type="AlphaFoldDB" id="W3WMN2"/>
<feature type="compositionally biased region" description="Basic and acidic residues" evidence="1">
    <location>
        <begin position="104"/>
        <end position="113"/>
    </location>
</feature>
<accession>W3WMN2</accession>
<dbReference type="InParanoid" id="W3WMN2"/>
<dbReference type="Proteomes" id="UP000030651">
    <property type="component" value="Unassembled WGS sequence"/>
</dbReference>
<dbReference type="GeneID" id="19278667"/>
<keyword evidence="3" id="KW-1185">Reference proteome</keyword>
<dbReference type="KEGG" id="pfy:PFICI_13654"/>
<sequence length="137" mass="15520">MDDRGKNSDREERDNRSVEERFYSMSFKQLVETLRSDLDPESMAFVRRLFIGGGEPREQLRDRDPAFMRWVDRLRREGSAGRSDEEGTPASGSKSPADRGGQSCKEEADEHSVRAPSTKDTGAKERPTSEQKEGHGK</sequence>
<feature type="compositionally biased region" description="Basic and acidic residues" evidence="1">
    <location>
        <begin position="121"/>
        <end position="137"/>
    </location>
</feature>
<gene>
    <name evidence="2" type="ORF">PFICI_13654</name>
</gene>
<dbReference type="RefSeq" id="XP_007840426.1">
    <property type="nucleotide sequence ID" value="XM_007842235.1"/>
</dbReference>
<dbReference type="EMBL" id="KI912119">
    <property type="protein sequence ID" value="ETS75170.1"/>
    <property type="molecule type" value="Genomic_DNA"/>
</dbReference>
<organism evidence="2 3">
    <name type="scientific">Pestalotiopsis fici (strain W106-1 / CGMCC3.15140)</name>
    <dbReference type="NCBI Taxonomy" id="1229662"/>
    <lineage>
        <taxon>Eukaryota</taxon>
        <taxon>Fungi</taxon>
        <taxon>Dikarya</taxon>
        <taxon>Ascomycota</taxon>
        <taxon>Pezizomycotina</taxon>
        <taxon>Sordariomycetes</taxon>
        <taxon>Xylariomycetidae</taxon>
        <taxon>Amphisphaeriales</taxon>
        <taxon>Sporocadaceae</taxon>
        <taxon>Pestalotiopsis</taxon>
    </lineage>
</organism>
<evidence type="ECO:0000313" key="2">
    <source>
        <dbReference type="EMBL" id="ETS75170.1"/>
    </source>
</evidence>